<evidence type="ECO:0000256" key="1">
    <source>
        <dbReference type="ARBA" id="ARBA00008857"/>
    </source>
</evidence>
<proteinExistence type="inferred from homology"/>
<dbReference type="Proteomes" id="UP000069620">
    <property type="component" value="Unassembled WGS sequence"/>
</dbReference>
<comment type="caution">
    <text evidence="8">The sequence shown here is derived from an EMBL/GenBank/DDBJ whole genome shotgun (WGS) entry which is preliminary data.</text>
</comment>
<reference evidence="9" key="1">
    <citation type="journal article" date="2016" name="Genome Announc.">
        <title>Draft Genome Sequences of Five Rapidly Growing Mycobacterium Species, M. thermoresistibile, M. fortuitum subsp. acetamidolyticum, M. canariasense, M. brisbanense, and M. novocastrense.</title>
        <authorList>
            <person name="Katahira K."/>
            <person name="Ogura Y."/>
            <person name="Gotoh Y."/>
            <person name="Hayashi T."/>
        </authorList>
    </citation>
    <scope>NUCLEOTIDE SEQUENCE [LARGE SCALE GENOMIC DNA]</scope>
    <source>
        <strain evidence="9">JCM15654</strain>
    </source>
</reference>
<evidence type="ECO:0000313" key="9">
    <source>
        <dbReference type="Proteomes" id="UP000069620"/>
    </source>
</evidence>
<dbReference type="PANTHER" id="PTHR30349:SF64">
    <property type="entry name" value="PROPHAGE INTEGRASE INTD-RELATED"/>
    <property type="match status" value="1"/>
</dbReference>
<organism evidence="8 9">
    <name type="scientific">Mycolicibacterium brisbanense</name>
    <dbReference type="NCBI Taxonomy" id="146020"/>
    <lineage>
        <taxon>Bacteria</taxon>
        <taxon>Bacillati</taxon>
        <taxon>Actinomycetota</taxon>
        <taxon>Actinomycetes</taxon>
        <taxon>Mycobacteriales</taxon>
        <taxon>Mycobacteriaceae</taxon>
        <taxon>Mycolicibacterium</taxon>
    </lineage>
</organism>
<evidence type="ECO:0000259" key="7">
    <source>
        <dbReference type="PROSITE" id="PS51900"/>
    </source>
</evidence>
<feature type="domain" description="Tyr recombinase" evidence="6">
    <location>
        <begin position="201"/>
        <end position="396"/>
    </location>
</feature>
<feature type="region of interest" description="Disordered" evidence="5">
    <location>
        <begin position="1"/>
        <end position="45"/>
    </location>
</feature>
<dbReference type="PANTHER" id="PTHR30349">
    <property type="entry name" value="PHAGE INTEGRASE-RELATED"/>
    <property type="match status" value="1"/>
</dbReference>
<dbReference type="STRING" id="146020.RMCB_1647"/>
<evidence type="ECO:0000313" key="8">
    <source>
        <dbReference type="EMBL" id="GAS87551.1"/>
    </source>
</evidence>
<comment type="similarity">
    <text evidence="1">Belongs to the 'phage' integrase family.</text>
</comment>
<dbReference type="EMBL" id="BCSX01000019">
    <property type="protein sequence ID" value="GAS87551.1"/>
    <property type="molecule type" value="Genomic_DNA"/>
</dbReference>
<feature type="domain" description="Core-binding (CB)" evidence="7">
    <location>
        <begin position="93"/>
        <end position="180"/>
    </location>
</feature>
<dbReference type="InterPro" id="IPR010998">
    <property type="entry name" value="Integrase_recombinase_N"/>
</dbReference>
<name>A0A100VX80_9MYCO</name>
<dbReference type="PROSITE" id="PS51898">
    <property type="entry name" value="TYR_RECOMBINASE"/>
    <property type="match status" value="1"/>
</dbReference>
<evidence type="ECO:0000256" key="2">
    <source>
        <dbReference type="ARBA" id="ARBA00023125"/>
    </source>
</evidence>
<sequence>MTQTRNRRSGVEDRWHRVGDGAPCTDKAHGKPGTLVESANHGKGKRWRARYVDANGREVAKGFTRKVDATQWLENVTSTIVTGTYVAPGAGTVTVGEMHHQWLKTQAHVKDSTKAARASAWSVHVQDAWENTAVAEVQTSAVRAWIDELHRPESDGGSGAAAPTIENALGVLRMVLALAVEDRRIPRNPCDGVKAPRRTHSARAYLTHQQVAELADAMARDGLVVRFLAYTGLRYGEMAALKVQNFDMLRRRVNIRESVTEVKGKLTWSTPKNHERRSVPFPKFLVEDLAAQMRGKGREDLVFSAPAGGVLRIATFRTRVFNKAVDQLRALDDEGKPTTDWPRPTLHDLRHTAASLAISAGANVKAVQTMLGHKSAALTLDTYADLFPDDLEAVADAFDAAVEALAKTAADALRTDAGQTS</sequence>
<evidence type="ECO:0000256" key="5">
    <source>
        <dbReference type="SAM" id="MobiDB-lite"/>
    </source>
</evidence>
<dbReference type="Pfam" id="PF00589">
    <property type="entry name" value="Phage_integrase"/>
    <property type="match status" value="1"/>
</dbReference>
<keyword evidence="9" id="KW-1185">Reference proteome</keyword>
<dbReference type="CDD" id="cd01189">
    <property type="entry name" value="INT_ICEBs1_C_like"/>
    <property type="match status" value="1"/>
</dbReference>
<protein>
    <submittedName>
        <fullName evidence="8">Integrase</fullName>
    </submittedName>
</protein>
<dbReference type="InterPro" id="IPR002104">
    <property type="entry name" value="Integrase_catalytic"/>
</dbReference>
<dbReference type="SUPFAM" id="SSF56349">
    <property type="entry name" value="DNA breaking-rejoining enzymes"/>
    <property type="match status" value="1"/>
</dbReference>
<dbReference type="InterPro" id="IPR050090">
    <property type="entry name" value="Tyrosine_recombinase_XerCD"/>
</dbReference>
<gene>
    <name evidence="8" type="ORF">RMCB_1647</name>
</gene>
<dbReference type="InterPro" id="IPR013762">
    <property type="entry name" value="Integrase-like_cat_sf"/>
</dbReference>
<dbReference type="GO" id="GO:0015074">
    <property type="term" value="P:DNA integration"/>
    <property type="evidence" value="ECO:0007669"/>
    <property type="project" value="InterPro"/>
</dbReference>
<evidence type="ECO:0000256" key="4">
    <source>
        <dbReference type="PROSITE-ProRule" id="PRU01248"/>
    </source>
</evidence>
<dbReference type="AlphaFoldDB" id="A0A100VX80"/>
<keyword evidence="2 4" id="KW-0238">DNA-binding</keyword>
<dbReference type="Gene3D" id="1.10.150.130">
    <property type="match status" value="1"/>
</dbReference>
<feature type="compositionally biased region" description="Basic and acidic residues" evidence="5">
    <location>
        <begin position="9"/>
        <end position="19"/>
    </location>
</feature>
<dbReference type="InterPro" id="IPR044068">
    <property type="entry name" value="CB"/>
</dbReference>
<dbReference type="InterPro" id="IPR011010">
    <property type="entry name" value="DNA_brk_join_enz"/>
</dbReference>
<evidence type="ECO:0000256" key="3">
    <source>
        <dbReference type="ARBA" id="ARBA00023172"/>
    </source>
</evidence>
<dbReference type="GO" id="GO:0003677">
    <property type="term" value="F:DNA binding"/>
    <property type="evidence" value="ECO:0007669"/>
    <property type="project" value="UniProtKB-UniRule"/>
</dbReference>
<dbReference type="PROSITE" id="PS51900">
    <property type="entry name" value="CB"/>
    <property type="match status" value="1"/>
</dbReference>
<reference evidence="9" key="2">
    <citation type="submission" date="2016-02" db="EMBL/GenBank/DDBJ databases">
        <title>Draft genome sequence of five rapidly growing Mycobacterium species.</title>
        <authorList>
            <person name="Katahira K."/>
            <person name="Gotou Y."/>
            <person name="Iida K."/>
            <person name="Ogura Y."/>
            <person name="Hayashi T."/>
        </authorList>
    </citation>
    <scope>NUCLEOTIDE SEQUENCE [LARGE SCALE GENOMIC DNA]</scope>
    <source>
        <strain evidence="9">JCM15654</strain>
    </source>
</reference>
<dbReference type="RefSeq" id="WP_062828403.1">
    <property type="nucleotide sequence ID" value="NZ_BCSX01000019.1"/>
</dbReference>
<evidence type="ECO:0000259" key="6">
    <source>
        <dbReference type="PROSITE" id="PS51898"/>
    </source>
</evidence>
<keyword evidence="3" id="KW-0233">DNA recombination</keyword>
<dbReference type="GO" id="GO:0006310">
    <property type="term" value="P:DNA recombination"/>
    <property type="evidence" value="ECO:0007669"/>
    <property type="project" value="UniProtKB-KW"/>
</dbReference>
<dbReference type="Gene3D" id="1.10.443.10">
    <property type="entry name" value="Intergrase catalytic core"/>
    <property type="match status" value="1"/>
</dbReference>
<dbReference type="OrthoDB" id="1822491at2"/>
<accession>A0A100VX80</accession>